<accession>A0ABP2RFN9</accession>
<comment type="subcellular location">
    <subcellularLocation>
        <location evidence="1 4">Bacterial flagellum basal body</location>
    </subcellularLocation>
</comment>
<evidence type="ECO:0000259" key="6">
    <source>
        <dbReference type="Pfam" id="PF06429"/>
    </source>
</evidence>
<evidence type="ECO:0000256" key="2">
    <source>
        <dbReference type="ARBA" id="ARBA00009677"/>
    </source>
</evidence>
<name>A0ABP2RFN9_9LEPT</name>
<keyword evidence="7" id="KW-0969">Cilium</keyword>
<evidence type="ECO:0000256" key="3">
    <source>
        <dbReference type="ARBA" id="ARBA00023143"/>
    </source>
</evidence>
<feature type="domain" description="Flagellar basal body rod protein N-terminal" evidence="5">
    <location>
        <begin position="38"/>
        <end position="65"/>
    </location>
</feature>
<protein>
    <submittedName>
        <fullName evidence="7">Flagella basal body rod protein</fullName>
    </submittedName>
</protein>
<dbReference type="SUPFAM" id="SSF117143">
    <property type="entry name" value="Flagellar hook protein flgE"/>
    <property type="match status" value="1"/>
</dbReference>
<gene>
    <name evidence="7" type="ORF">LEP1GSC178_3083</name>
</gene>
<keyword evidence="7" id="KW-0282">Flagellum</keyword>
<dbReference type="Pfam" id="PF00460">
    <property type="entry name" value="Flg_bb_rod"/>
    <property type="match status" value="1"/>
</dbReference>
<dbReference type="EMBL" id="AHOM02000004">
    <property type="protein sequence ID" value="EJZ43272.1"/>
    <property type="molecule type" value="Genomic_DNA"/>
</dbReference>
<keyword evidence="7" id="KW-0966">Cell projection</keyword>
<evidence type="ECO:0000256" key="4">
    <source>
        <dbReference type="RuleBase" id="RU362116"/>
    </source>
</evidence>
<dbReference type="PANTHER" id="PTHR30435:SF19">
    <property type="entry name" value="FLAGELLAR BASAL-BODY ROD PROTEIN FLGG"/>
    <property type="match status" value="1"/>
</dbReference>
<comment type="similarity">
    <text evidence="2 4">Belongs to the flagella basal body rod proteins family.</text>
</comment>
<dbReference type="InterPro" id="IPR001444">
    <property type="entry name" value="Flag_bb_rod_N"/>
</dbReference>
<sequence length="320" mass="35927">MVGTPSYFFFLCLQKRNGIFGKLRSLKRAGESRMLRGMYTGSNGMIVQQTRMDVISNNLANVDKTAFKRDTTLFKTFPELLIHRFSEDGVGKVPMGSFDTAPVVGKLGLGAEVNEIYTRFEQGAVKKTDNPFDMMLQDRPGTEHPAFFSVLTNRGERLSRSGAFVLDTNGYLVTPQGFPLMGENGPIKVARGNFLIKENGEVWINGEIGNDPRNSVGADKNRFETPVLLDRIKIRTVENPRHLDKEGDSFYNDTPESGEPRPFLLEEEPNLLQGYLEASNVSVVTEMVEMIEVNRSYEANQKTVQTQDQMLGKLLNDVLR</sequence>
<comment type="caution">
    <text evidence="7">The sequence shown here is derived from an EMBL/GenBank/DDBJ whole genome shotgun (WGS) entry which is preliminary data.</text>
</comment>
<reference evidence="7 8" key="1">
    <citation type="submission" date="2012-08" db="EMBL/GenBank/DDBJ databases">
        <authorList>
            <person name="Harkins D.M."/>
            <person name="Durkin A.S."/>
            <person name="Selengut J.D."/>
            <person name="Sanka R."/>
            <person name="DePew J."/>
            <person name="Purushe J."/>
            <person name="Matthias M.A."/>
            <person name="Vinetz J.M."/>
            <person name="Sutton G.G."/>
            <person name="Nelson W.C."/>
            <person name="Fouts D.E."/>
        </authorList>
    </citation>
    <scope>NUCLEOTIDE SEQUENCE [LARGE SCALE GENOMIC DNA]</scope>
    <source>
        <strain evidence="7 8">MMD4847</strain>
    </source>
</reference>
<proteinExistence type="inferred from homology"/>
<dbReference type="Pfam" id="PF06429">
    <property type="entry name" value="Flg_bbr_C"/>
    <property type="match status" value="1"/>
</dbReference>
<dbReference type="InterPro" id="IPR020013">
    <property type="entry name" value="Flagellar_FlgE/F/G"/>
</dbReference>
<organism evidence="7 8">
    <name type="scientific">Leptospira licerasiae str. MMD4847</name>
    <dbReference type="NCBI Taxonomy" id="1049971"/>
    <lineage>
        <taxon>Bacteria</taxon>
        <taxon>Pseudomonadati</taxon>
        <taxon>Spirochaetota</taxon>
        <taxon>Spirochaetia</taxon>
        <taxon>Leptospirales</taxon>
        <taxon>Leptospiraceae</taxon>
        <taxon>Leptospira</taxon>
    </lineage>
</organism>
<dbReference type="InterPro" id="IPR010930">
    <property type="entry name" value="Flg_bb/hook_C_dom"/>
</dbReference>
<keyword evidence="3 4" id="KW-0975">Bacterial flagellum</keyword>
<dbReference type="Proteomes" id="UP000018720">
    <property type="component" value="Unassembled WGS sequence"/>
</dbReference>
<keyword evidence="8" id="KW-1185">Reference proteome</keyword>
<feature type="domain" description="Flagellar basal-body/hook protein C-terminal" evidence="6">
    <location>
        <begin position="273"/>
        <end position="316"/>
    </location>
</feature>
<evidence type="ECO:0000259" key="5">
    <source>
        <dbReference type="Pfam" id="PF00460"/>
    </source>
</evidence>
<dbReference type="PANTHER" id="PTHR30435">
    <property type="entry name" value="FLAGELLAR PROTEIN"/>
    <property type="match status" value="1"/>
</dbReference>
<evidence type="ECO:0000256" key="1">
    <source>
        <dbReference type="ARBA" id="ARBA00004117"/>
    </source>
</evidence>
<dbReference type="InterPro" id="IPR037925">
    <property type="entry name" value="FlgE/F/G-like"/>
</dbReference>
<evidence type="ECO:0000313" key="8">
    <source>
        <dbReference type="Proteomes" id="UP000018720"/>
    </source>
</evidence>
<dbReference type="NCBIfam" id="TIGR03506">
    <property type="entry name" value="FlgEFG_subfam"/>
    <property type="match status" value="1"/>
</dbReference>
<evidence type="ECO:0000313" key="7">
    <source>
        <dbReference type="EMBL" id="EJZ43272.1"/>
    </source>
</evidence>